<comment type="caution">
    <text evidence="2">The sequence shown here is derived from an EMBL/GenBank/DDBJ whole genome shotgun (WGS) entry which is preliminary data.</text>
</comment>
<dbReference type="GO" id="GO:0008270">
    <property type="term" value="F:zinc ion binding"/>
    <property type="evidence" value="ECO:0007669"/>
    <property type="project" value="InterPro"/>
</dbReference>
<dbReference type="SUPFAM" id="SSF50129">
    <property type="entry name" value="GroES-like"/>
    <property type="match status" value="1"/>
</dbReference>
<dbReference type="EMBL" id="BLAE01000010">
    <property type="protein sequence ID" value="GES08489.1"/>
    <property type="molecule type" value="Genomic_DNA"/>
</dbReference>
<dbReference type="InterPro" id="IPR051397">
    <property type="entry name" value="Zn-ADH-like_protein"/>
</dbReference>
<dbReference type="SUPFAM" id="SSF51735">
    <property type="entry name" value="NAD(P)-binding Rossmann-fold domains"/>
    <property type="match status" value="1"/>
</dbReference>
<dbReference type="InterPro" id="IPR013154">
    <property type="entry name" value="ADH-like_N"/>
</dbReference>
<reference evidence="2 3" key="1">
    <citation type="submission" date="2019-10" db="EMBL/GenBank/DDBJ databases">
        <title>Whole genome shotgun sequence of Acrocarpospora macrocephala NBRC 16266.</title>
        <authorList>
            <person name="Ichikawa N."/>
            <person name="Kimura A."/>
            <person name="Kitahashi Y."/>
            <person name="Komaki H."/>
            <person name="Oguchi A."/>
        </authorList>
    </citation>
    <scope>NUCLEOTIDE SEQUENCE [LARGE SCALE GENOMIC DNA]</scope>
    <source>
        <strain evidence="2 3">NBRC 16266</strain>
    </source>
</reference>
<dbReference type="Pfam" id="PF00107">
    <property type="entry name" value="ADH_zinc_N"/>
    <property type="match status" value="1"/>
</dbReference>
<dbReference type="GO" id="GO:0016491">
    <property type="term" value="F:oxidoreductase activity"/>
    <property type="evidence" value="ECO:0007669"/>
    <property type="project" value="InterPro"/>
</dbReference>
<dbReference type="InterPro" id="IPR036291">
    <property type="entry name" value="NAD(P)-bd_dom_sf"/>
</dbReference>
<dbReference type="Proteomes" id="UP000331127">
    <property type="component" value="Unassembled WGS sequence"/>
</dbReference>
<dbReference type="CDD" id="cd08241">
    <property type="entry name" value="QOR1"/>
    <property type="match status" value="1"/>
</dbReference>
<dbReference type="Gene3D" id="3.40.50.720">
    <property type="entry name" value="NAD(P)-binding Rossmann-like Domain"/>
    <property type="match status" value="1"/>
</dbReference>
<dbReference type="OrthoDB" id="4190732at2"/>
<dbReference type="PROSITE" id="PS01162">
    <property type="entry name" value="QOR_ZETA_CRYSTAL"/>
    <property type="match status" value="1"/>
</dbReference>
<proteinExistence type="predicted"/>
<sequence length="332" mass="34470">MKAVQITSLEGPGAVRLVDLDEPAAPADSVVIDVKAIGVSFVDVLMTRGLYQVRPELPFVPGVEIAGIVRSAPESALVRAGDRCAAHVPQGGFAETVVADPSLVFPLPDELSFEQGAAYAMNYQTVHFGLVRRGRLKAGEHVLVHGAGGGVGTAAIQVAKGLGAVVTAVVDSQATMSVAESAGADRVVAADDDWCGAVRSWYPRGVDITVDPVGGDYFLDSIRLLRREGRHLVIGFAAGGIPEIAVNRLLLKNIDLIGVYWGGFIAEDVSVAAESALALADLAKRGQVRPVVGGTYPLSEAAKALLSIEERTAHGKIVLTTGHGGLDDGRGA</sequence>
<dbReference type="InterPro" id="IPR002364">
    <property type="entry name" value="Quin_OxRdtase/zeta-crystal_CS"/>
</dbReference>
<accession>A0A5M3WK00</accession>
<gene>
    <name evidence="2" type="ORF">Amac_020850</name>
</gene>
<dbReference type="InterPro" id="IPR013149">
    <property type="entry name" value="ADH-like_C"/>
</dbReference>
<dbReference type="AlphaFoldDB" id="A0A5M3WK00"/>
<organism evidence="2 3">
    <name type="scientific">Acrocarpospora macrocephala</name>
    <dbReference type="NCBI Taxonomy" id="150177"/>
    <lineage>
        <taxon>Bacteria</taxon>
        <taxon>Bacillati</taxon>
        <taxon>Actinomycetota</taxon>
        <taxon>Actinomycetes</taxon>
        <taxon>Streptosporangiales</taxon>
        <taxon>Streptosporangiaceae</taxon>
        <taxon>Acrocarpospora</taxon>
    </lineage>
</organism>
<dbReference type="PANTHER" id="PTHR43677:SF4">
    <property type="entry name" value="QUINONE OXIDOREDUCTASE-LIKE PROTEIN 2"/>
    <property type="match status" value="1"/>
</dbReference>
<dbReference type="SMART" id="SM00829">
    <property type="entry name" value="PKS_ER"/>
    <property type="match status" value="1"/>
</dbReference>
<protein>
    <submittedName>
        <fullName evidence="2">Putative oxidoreductase</fullName>
    </submittedName>
</protein>
<dbReference type="InterPro" id="IPR020843">
    <property type="entry name" value="ER"/>
</dbReference>
<keyword evidence="3" id="KW-1185">Reference proteome</keyword>
<feature type="domain" description="Enoyl reductase (ER)" evidence="1">
    <location>
        <begin position="11"/>
        <end position="319"/>
    </location>
</feature>
<dbReference type="PANTHER" id="PTHR43677">
    <property type="entry name" value="SHORT-CHAIN DEHYDROGENASE/REDUCTASE"/>
    <property type="match status" value="1"/>
</dbReference>
<evidence type="ECO:0000313" key="3">
    <source>
        <dbReference type="Proteomes" id="UP000331127"/>
    </source>
</evidence>
<dbReference type="Pfam" id="PF08240">
    <property type="entry name" value="ADH_N"/>
    <property type="match status" value="1"/>
</dbReference>
<evidence type="ECO:0000313" key="2">
    <source>
        <dbReference type="EMBL" id="GES08489.1"/>
    </source>
</evidence>
<dbReference type="Gene3D" id="3.90.180.10">
    <property type="entry name" value="Medium-chain alcohol dehydrogenases, catalytic domain"/>
    <property type="match status" value="1"/>
</dbReference>
<name>A0A5M3WK00_9ACTN</name>
<evidence type="ECO:0000259" key="1">
    <source>
        <dbReference type="SMART" id="SM00829"/>
    </source>
</evidence>
<dbReference type="InterPro" id="IPR011032">
    <property type="entry name" value="GroES-like_sf"/>
</dbReference>